<evidence type="ECO:0000313" key="1">
    <source>
        <dbReference type="EMBL" id="QTV06036.1"/>
    </source>
</evidence>
<organism evidence="1 2">
    <name type="scientific">Faecalibacter bovis</name>
    <dbReference type="NCBI Taxonomy" id="2898187"/>
    <lineage>
        <taxon>Bacteria</taxon>
        <taxon>Pseudomonadati</taxon>
        <taxon>Bacteroidota</taxon>
        <taxon>Flavobacteriia</taxon>
        <taxon>Flavobacteriales</taxon>
        <taxon>Weeksellaceae</taxon>
        <taxon>Faecalibacter</taxon>
    </lineage>
</organism>
<keyword evidence="2" id="KW-1185">Reference proteome</keyword>
<gene>
    <name evidence="1" type="ORF">J9309_01425</name>
</gene>
<dbReference type="Proteomes" id="UP000672011">
    <property type="component" value="Chromosome"/>
</dbReference>
<name>A0ABX7XDN6_9FLAO</name>
<protein>
    <submittedName>
        <fullName evidence="1">Uncharacterized protein</fullName>
    </submittedName>
</protein>
<accession>A0ABX7XDN6</accession>
<reference evidence="1 2" key="1">
    <citation type="journal article" date="2021" name="Int. J. Syst. Evol. Microbiol.">
        <title>Faecalibacter bovis sp. nov., isolated from cow faeces.</title>
        <authorList>
            <person name="Li F."/>
            <person name="Zhao W."/>
            <person name="Hong Q."/>
            <person name="Shao Q."/>
            <person name="Song J."/>
            <person name="Yang S."/>
        </authorList>
    </citation>
    <scope>NUCLEOTIDE SEQUENCE [LARGE SCALE GENOMIC DNA]</scope>
    <source>
        <strain evidence="1 2">ZY171143</strain>
    </source>
</reference>
<reference evidence="2" key="2">
    <citation type="submission" date="2021-04" db="EMBL/GenBank/DDBJ databases">
        <title>Taxonomy of Flavobacteriaceae bacterium ZY171143.</title>
        <authorList>
            <person name="Li F."/>
        </authorList>
    </citation>
    <scope>NUCLEOTIDE SEQUENCE [LARGE SCALE GENOMIC DNA]</scope>
    <source>
        <strain evidence="2">ZY171143</strain>
    </source>
</reference>
<proteinExistence type="predicted"/>
<dbReference type="RefSeq" id="WP_230476676.1">
    <property type="nucleotide sequence ID" value="NZ_CP072842.1"/>
</dbReference>
<dbReference type="EMBL" id="CP072842">
    <property type="protein sequence ID" value="QTV06036.1"/>
    <property type="molecule type" value="Genomic_DNA"/>
</dbReference>
<evidence type="ECO:0000313" key="2">
    <source>
        <dbReference type="Proteomes" id="UP000672011"/>
    </source>
</evidence>
<sequence>MNRIDFTETINEKPSYFIYKIWEGFFREEIPRCEYYFHLFSDAYREQFGKDWDEMEDNVRIDCAKYHTIRRKLGTLQEDSEVVLVVNKGKFNEFIFTPTLFVHSIQQIYIIDEDEPEGFGFTVNIDGYIKTEAQIEQLALNDGFESLEAFKTYFKSKMINGSYEGKIIHWTKLKY</sequence>